<evidence type="ECO:0000313" key="2">
    <source>
        <dbReference type="EMBL" id="PHT30570.1"/>
    </source>
</evidence>
<name>A0A2G2VC52_CAPBA</name>
<evidence type="ECO:0000256" key="1">
    <source>
        <dbReference type="SAM" id="MobiDB-lite"/>
    </source>
</evidence>
<sequence>MLGEGENVTVVEQKLSTPPGSMLVERKKEVVVNKNPSAPLGIMLVKGKKLNVVDRRPSPKDQNKMQRDGTNQLNLEMVPEKTLRTPKVKASPKCSSHLQSRPLSNEEYKKKVVNSTDSALGKYTCSSKMLLHIAEAETVRKIRKRH</sequence>
<dbReference type="Proteomes" id="UP000224567">
    <property type="component" value="Unassembled WGS sequence"/>
</dbReference>
<feature type="region of interest" description="Disordered" evidence="1">
    <location>
        <begin position="54"/>
        <end position="109"/>
    </location>
</feature>
<proteinExistence type="predicted"/>
<dbReference type="AlphaFoldDB" id="A0A2G2VC52"/>
<keyword evidence="3" id="KW-1185">Reference proteome</keyword>
<gene>
    <name evidence="2" type="ORF">CQW23_29875</name>
</gene>
<reference evidence="3" key="2">
    <citation type="journal article" date="2017" name="J. Anim. Genet.">
        <title>Multiple reference genome sequences of hot pepper reveal the massive evolution of plant disease resistance genes by retroduplication.</title>
        <authorList>
            <person name="Kim S."/>
            <person name="Park J."/>
            <person name="Yeom S.-I."/>
            <person name="Kim Y.-M."/>
            <person name="Seo E."/>
            <person name="Kim K.-T."/>
            <person name="Kim M.-S."/>
            <person name="Lee J.M."/>
            <person name="Cheong K."/>
            <person name="Shin H.-S."/>
            <person name="Kim S.-B."/>
            <person name="Han K."/>
            <person name="Lee J."/>
            <person name="Park M."/>
            <person name="Lee H.-A."/>
            <person name="Lee H.-Y."/>
            <person name="Lee Y."/>
            <person name="Oh S."/>
            <person name="Lee J.H."/>
            <person name="Choi E."/>
            <person name="Choi E."/>
            <person name="Lee S.E."/>
            <person name="Jeon J."/>
            <person name="Kim H."/>
            <person name="Choi G."/>
            <person name="Song H."/>
            <person name="Lee J."/>
            <person name="Lee S.-C."/>
            <person name="Kwon J.-K."/>
            <person name="Lee H.-Y."/>
            <person name="Koo N."/>
            <person name="Hong Y."/>
            <person name="Kim R.W."/>
            <person name="Kang W.-H."/>
            <person name="Huh J.H."/>
            <person name="Kang B.-C."/>
            <person name="Yang T.-J."/>
            <person name="Lee Y.-H."/>
            <person name="Bennetzen J.L."/>
            <person name="Choi D."/>
        </authorList>
    </citation>
    <scope>NUCLEOTIDE SEQUENCE [LARGE SCALE GENOMIC DNA]</scope>
    <source>
        <strain evidence="3">cv. PBC81</strain>
    </source>
</reference>
<comment type="caution">
    <text evidence="2">The sequence shown here is derived from an EMBL/GenBank/DDBJ whole genome shotgun (WGS) entry which is preliminary data.</text>
</comment>
<accession>A0A2G2VC52</accession>
<protein>
    <recommendedName>
        <fullName evidence="4">Calmodulin-binding domain-containing protein</fullName>
    </recommendedName>
</protein>
<feature type="compositionally biased region" description="Polar residues" evidence="1">
    <location>
        <begin position="93"/>
        <end position="103"/>
    </location>
</feature>
<evidence type="ECO:0008006" key="4">
    <source>
        <dbReference type="Google" id="ProtNLM"/>
    </source>
</evidence>
<feature type="compositionally biased region" description="Basic and acidic residues" evidence="1">
    <location>
        <begin position="54"/>
        <end position="67"/>
    </location>
</feature>
<organism evidence="2 3">
    <name type="scientific">Capsicum baccatum</name>
    <name type="common">Peruvian pepper</name>
    <dbReference type="NCBI Taxonomy" id="33114"/>
    <lineage>
        <taxon>Eukaryota</taxon>
        <taxon>Viridiplantae</taxon>
        <taxon>Streptophyta</taxon>
        <taxon>Embryophyta</taxon>
        <taxon>Tracheophyta</taxon>
        <taxon>Spermatophyta</taxon>
        <taxon>Magnoliopsida</taxon>
        <taxon>eudicotyledons</taxon>
        <taxon>Gunneridae</taxon>
        <taxon>Pentapetalae</taxon>
        <taxon>asterids</taxon>
        <taxon>lamiids</taxon>
        <taxon>Solanales</taxon>
        <taxon>Solanaceae</taxon>
        <taxon>Solanoideae</taxon>
        <taxon>Capsiceae</taxon>
        <taxon>Capsicum</taxon>
    </lineage>
</organism>
<evidence type="ECO:0000313" key="3">
    <source>
        <dbReference type="Proteomes" id="UP000224567"/>
    </source>
</evidence>
<reference evidence="2 3" key="1">
    <citation type="journal article" date="2017" name="Genome Biol.">
        <title>New reference genome sequences of hot pepper reveal the massive evolution of plant disease-resistance genes by retroduplication.</title>
        <authorList>
            <person name="Kim S."/>
            <person name="Park J."/>
            <person name="Yeom S.I."/>
            <person name="Kim Y.M."/>
            <person name="Seo E."/>
            <person name="Kim K.T."/>
            <person name="Kim M.S."/>
            <person name="Lee J.M."/>
            <person name="Cheong K."/>
            <person name="Shin H.S."/>
            <person name="Kim S.B."/>
            <person name="Han K."/>
            <person name="Lee J."/>
            <person name="Park M."/>
            <person name="Lee H.A."/>
            <person name="Lee H.Y."/>
            <person name="Lee Y."/>
            <person name="Oh S."/>
            <person name="Lee J.H."/>
            <person name="Choi E."/>
            <person name="Choi E."/>
            <person name="Lee S.E."/>
            <person name="Jeon J."/>
            <person name="Kim H."/>
            <person name="Choi G."/>
            <person name="Song H."/>
            <person name="Lee J."/>
            <person name="Lee S.C."/>
            <person name="Kwon J.K."/>
            <person name="Lee H.Y."/>
            <person name="Koo N."/>
            <person name="Hong Y."/>
            <person name="Kim R.W."/>
            <person name="Kang W.H."/>
            <person name="Huh J.H."/>
            <person name="Kang B.C."/>
            <person name="Yang T.J."/>
            <person name="Lee Y.H."/>
            <person name="Bennetzen J.L."/>
            <person name="Choi D."/>
        </authorList>
    </citation>
    <scope>NUCLEOTIDE SEQUENCE [LARGE SCALE GENOMIC DNA]</scope>
    <source>
        <strain evidence="3">cv. PBC81</strain>
    </source>
</reference>
<dbReference type="EMBL" id="MLFT02000033">
    <property type="protein sequence ID" value="PHT30570.1"/>
    <property type="molecule type" value="Genomic_DNA"/>
</dbReference>